<dbReference type="InterPro" id="IPR016032">
    <property type="entry name" value="Sig_transdc_resp-reg_C-effctor"/>
</dbReference>
<gene>
    <name evidence="5" type="ORF">NSE01_34510</name>
</gene>
<dbReference type="Pfam" id="PF25873">
    <property type="entry name" value="WHD_MalT"/>
    <property type="match status" value="1"/>
</dbReference>
<accession>A0A512API5</accession>
<evidence type="ECO:0000313" key="5">
    <source>
        <dbReference type="EMBL" id="GEO01619.1"/>
    </source>
</evidence>
<organism evidence="5 6">
    <name type="scientific">Novosphingobium sediminis</name>
    <dbReference type="NCBI Taxonomy" id="707214"/>
    <lineage>
        <taxon>Bacteria</taxon>
        <taxon>Pseudomonadati</taxon>
        <taxon>Pseudomonadota</taxon>
        <taxon>Alphaproteobacteria</taxon>
        <taxon>Sphingomonadales</taxon>
        <taxon>Sphingomonadaceae</taxon>
        <taxon>Novosphingobium</taxon>
    </lineage>
</organism>
<dbReference type="SUPFAM" id="SSF46894">
    <property type="entry name" value="C-terminal effector domain of the bipartite response regulators"/>
    <property type="match status" value="1"/>
</dbReference>
<dbReference type="EMBL" id="BJYR01000024">
    <property type="protein sequence ID" value="GEO01619.1"/>
    <property type="molecule type" value="Genomic_DNA"/>
</dbReference>
<dbReference type="InterPro" id="IPR036388">
    <property type="entry name" value="WH-like_DNA-bd_sf"/>
</dbReference>
<dbReference type="GO" id="GO:0006355">
    <property type="term" value="P:regulation of DNA-templated transcription"/>
    <property type="evidence" value="ECO:0007669"/>
    <property type="project" value="InterPro"/>
</dbReference>
<comment type="caution">
    <text evidence="5">The sequence shown here is derived from an EMBL/GenBank/DDBJ whole genome shotgun (WGS) entry which is preliminary data.</text>
</comment>
<sequence>MLATRIAPPRLRLSDIIARQPLVAKFERALDVTLTVVTAPAGYGKSTALGEWYLKLRERGIAAAWLTVDDLDNDPGMFAHHLVATIDHNIPELRGALHGVIEHRMDVDLRITSTAIINAIEATGQPVVLIIDDLHEVSHPDVLQVISLLANSGSCCLHLVISSRSKPSIRLTKLRALGESAELSARDFQFDREEVRRFLMQTSSEPFDEAFVDQVYERTEGWVVGLKLAALSFRQDQRVRLPQMTSATSLGVEEFLRDEVLARLPTDIADFVRDMAIIGEFSAELCDAVLARGDSMRMIDELEARQLFISRVGQSGWFRFHRLFSDAMMTIGARAAPGREAELHRAAAEWFEQKGFPGRAARHAFATENPEIAASILARVSRALVESGRGATLVRYGSSLPQELLDNYPALQLDQVYSLTLSWHFSEARRILQSVRANLMNGTRMAKWRAAGLDVDEVLRKQVYCEMQLAILRDEMVPAEALARQWLEMEGNYTAFDDAVTQTSLIYAQREQFDCRSLAAASRARAVFVDYGNRWGSIWHDCIIGAGYLQVGNLERSRSIFQGAFDTALEIVGRTNPTTAMPALHLSEVLYESDDVEAARALTDEFLPLAGQTGLVDQLVAGYQTRVRIAALDSVGAALRVLDEGEEIGVARDFDRLSAFLVAQRIQLLASAGEVADVRRIGALNNLTGDIERFAPARNMTTAAAARAFAAAIVAQIENNLSAAESLLGRWLRFLADRGCIRLGARFGILLAQVQIVMGEPKSAHRTLRTALQFGAKGGLRRTFLDSNEAVRAQLQQMRLTAGGADSEIVPYLSQLQQLMSGNSAPSIPAVDIDELGGQYDSLNDRESELLLMISMGMMNSQIAEETGLTLGTVKWYLQQIYAKLGVNRRSEATFKARQLGLIR</sequence>
<evidence type="ECO:0000256" key="3">
    <source>
        <dbReference type="ARBA" id="ARBA00023163"/>
    </source>
</evidence>
<keyword evidence="2" id="KW-0238">DNA-binding</keyword>
<keyword evidence="1" id="KW-0805">Transcription regulation</keyword>
<dbReference type="CDD" id="cd06170">
    <property type="entry name" value="LuxR_C_like"/>
    <property type="match status" value="1"/>
</dbReference>
<dbReference type="InterPro" id="IPR041617">
    <property type="entry name" value="TPR_MalT"/>
</dbReference>
<dbReference type="PRINTS" id="PR00038">
    <property type="entry name" value="HTHLUXR"/>
</dbReference>
<dbReference type="SUPFAM" id="SSF52540">
    <property type="entry name" value="P-loop containing nucleoside triphosphate hydrolases"/>
    <property type="match status" value="1"/>
</dbReference>
<reference evidence="5 6" key="1">
    <citation type="submission" date="2019-07" db="EMBL/GenBank/DDBJ databases">
        <title>Whole genome shotgun sequence of Novosphingobium sediminis NBRC 106119.</title>
        <authorList>
            <person name="Hosoyama A."/>
            <person name="Uohara A."/>
            <person name="Ohji S."/>
            <person name="Ichikawa N."/>
        </authorList>
    </citation>
    <scope>NUCLEOTIDE SEQUENCE [LARGE SCALE GENOMIC DNA]</scope>
    <source>
        <strain evidence="5 6">NBRC 106119</strain>
    </source>
</reference>
<dbReference type="InterPro" id="IPR039420">
    <property type="entry name" value="WalR-like"/>
</dbReference>
<dbReference type="PANTHER" id="PTHR43214">
    <property type="entry name" value="TWO-COMPONENT RESPONSE REGULATOR"/>
    <property type="match status" value="1"/>
</dbReference>
<dbReference type="InterPro" id="IPR000792">
    <property type="entry name" value="Tscrpt_reg_LuxR_C"/>
</dbReference>
<evidence type="ECO:0000256" key="2">
    <source>
        <dbReference type="ARBA" id="ARBA00023125"/>
    </source>
</evidence>
<protein>
    <recommendedName>
        <fullName evidence="4">HTH luxR-type domain-containing protein</fullName>
    </recommendedName>
</protein>
<dbReference type="Gene3D" id="3.40.50.300">
    <property type="entry name" value="P-loop containing nucleotide triphosphate hydrolases"/>
    <property type="match status" value="1"/>
</dbReference>
<dbReference type="InterPro" id="IPR059106">
    <property type="entry name" value="WHD_MalT"/>
</dbReference>
<dbReference type="Proteomes" id="UP000321464">
    <property type="component" value="Unassembled WGS sequence"/>
</dbReference>
<dbReference type="AlphaFoldDB" id="A0A512API5"/>
<dbReference type="PANTHER" id="PTHR43214:SF41">
    <property type="entry name" value="NITRATE_NITRITE RESPONSE REGULATOR PROTEIN NARP"/>
    <property type="match status" value="1"/>
</dbReference>
<keyword evidence="6" id="KW-1185">Reference proteome</keyword>
<dbReference type="PROSITE" id="PS50043">
    <property type="entry name" value="HTH_LUXR_2"/>
    <property type="match status" value="1"/>
</dbReference>
<feature type="domain" description="HTH luxR-type" evidence="4">
    <location>
        <begin position="836"/>
        <end position="901"/>
    </location>
</feature>
<dbReference type="Gene3D" id="1.10.10.10">
    <property type="entry name" value="Winged helix-like DNA-binding domain superfamily/Winged helix DNA-binding domain"/>
    <property type="match status" value="1"/>
</dbReference>
<dbReference type="GO" id="GO:0003677">
    <property type="term" value="F:DNA binding"/>
    <property type="evidence" value="ECO:0007669"/>
    <property type="project" value="UniProtKB-KW"/>
</dbReference>
<evidence type="ECO:0000256" key="1">
    <source>
        <dbReference type="ARBA" id="ARBA00023015"/>
    </source>
</evidence>
<dbReference type="Pfam" id="PF17874">
    <property type="entry name" value="TPR_MalT"/>
    <property type="match status" value="1"/>
</dbReference>
<dbReference type="InterPro" id="IPR027417">
    <property type="entry name" value="P-loop_NTPase"/>
</dbReference>
<evidence type="ECO:0000259" key="4">
    <source>
        <dbReference type="PROSITE" id="PS50043"/>
    </source>
</evidence>
<dbReference type="Gene3D" id="1.25.40.10">
    <property type="entry name" value="Tetratricopeptide repeat domain"/>
    <property type="match status" value="1"/>
</dbReference>
<dbReference type="SMART" id="SM00421">
    <property type="entry name" value="HTH_LUXR"/>
    <property type="match status" value="1"/>
</dbReference>
<keyword evidence="3" id="KW-0804">Transcription</keyword>
<name>A0A512API5_9SPHN</name>
<proteinExistence type="predicted"/>
<dbReference type="Pfam" id="PF00196">
    <property type="entry name" value="GerE"/>
    <property type="match status" value="1"/>
</dbReference>
<dbReference type="InterPro" id="IPR011990">
    <property type="entry name" value="TPR-like_helical_dom_sf"/>
</dbReference>
<evidence type="ECO:0000313" key="6">
    <source>
        <dbReference type="Proteomes" id="UP000321464"/>
    </source>
</evidence>